<evidence type="ECO:0000313" key="3">
    <source>
        <dbReference type="Proteomes" id="UP000294192"/>
    </source>
</evidence>
<name>A0A4R0XT43_9MOLU</name>
<dbReference type="InterPro" id="IPR054816">
    <property type="entry name" value="Lipoprotein_mollicutes-type_CS"/>
</dbReference>
<evidence type="ECO:0000256" key="1">
    <source>
        <dbReference type="SAM" id="SignalP"/>
    </source>
</evidence>
<dbReference type="RefSeq" id="WP_131599390.1">
    <property type="nucleotide sequence ID" value="NZ_CBDBYK010000017.1"/>
</dbReference>
<protein>
    <submittedName>
        <fullName evidence="2">Uncharacterized protein</fullName>
    </submittedName>
</protein>
<organism evidence="2 3">
    <name type="scientific">Mycoplasma marinum</name>
    <dbReference type="NCBI Taxonomy" id="1937190"/>
    <lineage>
        <taxon>Bacteria</taxon>
        <taxon>Bacillati</taxon>
        <taxon>Mycoplasmatota</taxon>
        <taxon>Mollicutes</taxon>
        <taxon>Mycoplasmataceae</taxon>
        <taxon>Mycoplasma</taxon>
    </lineage>
</organism>
<keyword evidence="1" id="KW-0732">Signal</keyword>
<feature type="signal peptide" evidence="1">
    <location>
        <begin position="1"/>
        <end position="25"/>
    </location>
</feature>
<proteinExistence type="predicted"/>
<gene>
    <name evidence="2" type="ORF">C4B24_03545</name>
</gene>
<dbReference type="AlphaFoldDB" id="A0A4R0XT43"/>
<accession>A0A4R0XT43</accession>
<sequence length="455" mass="51514">MKLNRKLLIPLGTLTVIAAPIAVVASCSKESTTEENAKAESLKNVPDLVIQDYVQKVNKDSFGAEYAKAEEDAWNFWASQKLMKEPLYWKNKVSDLIKQGAITKADVVNKVWVDAQTGKDKSTKPATVIKIERNTYPSWKTAQDIMKNNPSLLWSLEINKLLLVEDSLTKTTPQILKNMFKGKKEENLPKNLMTLENWKKTIDENEKSLPSDNDLKYFYLTKYLKENTPTLVWKKEISDVMWVTYYGQREDKVSDVDSFNNIGSEKKKSILENNYVGQNSLKATEELVTKNNFDANKLEGSLGISKPGISKGDLDYSEWGLKKRLKGSKSKAGFVNKDGEIKADAEIIIKDGKATVEFVRQFLPWLDAKDKDGKEIVDKAKVSSINNDKSIFRLDSKLIDKNEKENLRKLIFTLATKDSSLFTDAKKILLIGKGKSITTDNEELKDKLDSEGFIK</sequence>
<dbReference type="PROSITE" id="PS51257">
    <property type="entry name" value="PROKAR_LIPOPROTEIN"/>
    <property type="match status" value="1"/>
</dbReference>
<evidence type="ECO:0000313" key="2">
    <source>
        <dbReference type="EMBL" id="TCG10907.1"/>
    </source>
</evidence>
<dbReference type="NCBIfam" id="NF045835">
    <property type="entry name" value="P60_lipo"/>
    <property type="match status" value="1"/>
</dbReference>
<comment type="caution">
    <text evidence="2">The sequence shown here is derived from an EMBL/GenBank/DDBJ whole genome shotgun (WGS) entry which is preliminary data.</text>
</comment>
<feature type="chain" id="PRO_5020373664" evidence="1">
    <location>
        <begin position="26"/>
        <end position="455"/>
    </location>
</feature>
<dbReference type="EMBL" id="PSZO01000018">
    <property type="protein sequence ID" value="TCG10907.1"/>
    <property type="molecule type" value="Genomic_DNA"/>
</dbReference>
<reference evidence="2 3" key="1">
    <citation type="submission" date="2018-02" db="EMBL/GenBank/DDBJ databases">
        <title>Mycoplasma marinum and Mycoplasma todarodis sp. nov., moderately halophilic and psychrotolerant mycoplasmas isolated from cephalopods.</title>
        <authorList>
            <person name="Viver T."/>
        </authorList>
    </citation>
    <scope>NUCLEOTIDE SEQUENCE [LARGE SCALE GENOMIC DNA]</scope>
    <source>
        <strain evidence="2 3">PE</strain>
    </source>
</reference>
<keyword evidence="3" id="KW-1185">Reference proteome</keyword>
<dbReference type="NCBIfam" id="NF045726">
    <property type="entry name" value="XXplasma_LP"/>
    <property type="match status" value="1"/>
</dbReference>
<dbReference type="InterPro" id="IPR054783">
    <property type="entry name" value="P60-like"/>
</dbReference>
<dbReference type="Proteomes" id="UP000294192">
    <property type="component" value="Unassembled WGS sequence"/>
</dbReference>
<dbReference type="OrthoDB" id="9826838at2"/>